<dbReference type="eggNOG" id="KOG2169">
    <property type="taxonomic scope" value="Eukaryota"/>
</dbReference>
<reference evidence="8 9" key="1">
    <citation type="journal article" date="2007" name="Nature">
        <title>The medaka draft genome and insights into vertebrate genome evolution.</title>
        <authorList>
            <person name="Kasahara M."/>
            <person name="Naruse K."/>
            <person name="Sasaki S."/>
            <person name="Nakatani Y."/>
            <person name="Qu W."/>
            <person name="Ahsan B."/>
            <person name="Yamada T."/>
            <person name="Nagayasu Y."/>
            <person name="Doi K."/>
            <person name="Kasai Y."/>
            <person name="Jindo T."/>
            <person name="Kobayashi D."/>
            <person name="Shimada A."/>
            <person name="Toyoda A."/>
            <person name="Kuroki Y."/>
            <person name="Fujiyama A."/>
            <person name="Sasaki T."/>
            <person name="Shimizu A."/>
            <person name="Asakawa S."/>
            <person name="Shimizu N."/>
            <person name="Hashimoto S."/>
            <person name="Yang J."/>
            <person name="Lee Y."/>
            <person name="Matsushima K."/>
            <person name="Sugano S."/>
            <person name="Sakaizumi M."/>
            <person name="Narita T."/>
            <person name="Ohishi K."/>
            <person name="Haga S."/>
            <person name="Ohta F."/>
            <person name="Nomoto H."/>
            <person name="Nogata K."/>
            <person name="Morishita T."/>
            <person name="Endo T."/>
            <person name="Shin-I T."/>
            <person name="Takeda H."/>
            <person name="Morishita S."/>
            <person name="Kohara Y."/>
        </authorList>
    </citation>
    <scope>NUCLEOTIDE SEQUENCE [LARGE SCALE GENOMIC DNA]</scope>
    <source>
        <strain evidence="8 9">Hd-rR</strain>
    </source>
</reference>
<dbReference type="GO" id="GO:0009953">
    <property type="term" value="P:dorsal/ventral pattern formation"/>
    <property type="evidence" value="ECO:0007669"/>
    <property type="project" value="Ensembl"/>
</dbReference>
<dbReference type="Gene3D" id="3.30.40.10">
    <property type="entry name" value="Zinc/RING finger domain, C3HC4 (zinc finger)"/>
    <property type="match status" value="1"/>
</dbReference>
<dbReference type="PANTHER" id="PTHR10782">
    <property type="entry name" value="ZINC FINGER MIZ DOMAIN-CONTAINING PROTEIN"/>
    <property type="match status" value="1"/>
</dbReference>
<dbReference type="Ensembl" id="ENSORLT00000001813.2">
    <property type="protein sequence ID" value="ENSORLP00000001812.2"/>
    <property type="gene ID" value="ENSORLG00000001464.2"/>
</dbReference>
<dbReference type="GO" id="GO:0006357">
    <property type="term" value="P:regulation of transcription by RNA polymerase II"/>
    <property type="evidence" value="ECO:0000318"/>
    <property type="project" value="GO_Central"/>
</dbReference>
<feature type="domain" description="SP-RING-type" evidence="7">
    <location>
        <begin position="607"/>
        <end position="691"/>
    </location>
</feature>
<dbReference type="GeneTree" id="ENSGT01030000234539"/>
<dbReference type="PROSITE" id="PS51257">
    <property type="entry name" value="PROKAR_LIPOPROTEIN"/>
    <property type="match status" value="1"/>
</dbReference>
<dbReference type="GO" id="GO:0016925">
    <property type="term" value="P:protein sumoylation"/>
    <property type="evidence" value="ECO:0000318"/>
    <property type="project" value="GO_Central"/>
</dbReference>
<dbReference type="InParanoid" id="H2L7J7"/>
<evidence type="ECO:0000256" key="1">
    <source>
        <dbReference type="ARBA" id="ARBA00022723"/>
    </source>
</evidence>
<feature type="chain" id="PRO_5017437982" evidence="6">
    <location>
        <begin position="23"/>
        <end position="916"/>
    </location>
</feature>
<feature type="compositionally biased region" description="Polar residues" evidence="5">
    <location>
        <begin position="745"/>
        <end position="772"/>
    </location>
</feature>
<evidence type="ECO:0000256" key="3">
    <source>
        <dbReference type="ARBA" id="ARBA00022833"/>
    </source>
</evidence>
<feature type="region of interest" description="Disordered" evidence="5">
    <location>
        <begin position="745"/>
        <end position="776"/>
    </location>
</feature>
<feature type="region of interest" description="Disordered" evidence="5">
    <location>
        <begin position="216"/>
        <end position="445"/>
    </location>
</feature>
<dbReference type="Pfam" id="PF02891">
    <property type="entry name" value="zf-MIZ"/>
    <property type="match status" value="1"/>
</dbReference>
<evidence type="ECO:0000259" key="7">
    <source>
        <dbReference type="PROSITE" id="PS51044"/>
    </source>
</evidence>
<dbReference type="InterPro" id="IPR057847">
    <property type="entry name" value="ZMIZ1/ZMIZ2_GBD-like"/>
</dbReference>
<keyword evidence="2 4" id="KW-0863">Zinc-finger</keyword>
<feature type="compositionally biased region" description="Basic and acidic residues" evidence="5">
    <location>
        <begin position="881"/>
        <end position="890"/>
    </location>
</feature>
<evidence type="ECO:0000256" key="4">
    <source>
        <dbReference type="PROSITE-ProRule" id="PRU00452"/>
    </source>
</evidence>
<evidence type="ECO:0000256" key="5">
    <source>
        <dbReference type="SAM" id="MobiDB-lite"/>
    </source>
</evidence>
<dbReference type="PROSITE" id="PS51044">
    <property type="entry name" value="ZF_SP_RING"/>
    <property type="match status" value="1"/>
</dbReference>
<feature type="region of interest" description="Disordered" evidence="5">
    <location>
        <begin position="131"/>
        <end position="157"/>
    </location>
</feature>
<feature type="compositionally biased region" description="Polar residues" evidence="5">
    <location>
        <begin position="855"/>
        <end position="865"/>
    </location>
</feature>
<dbReference type="HOGENOM" id="CLU_009461_1_0_1"/>
<keyword evidence="3" id="KW-0862">Zinc</keyword>
<evidence type="ECO:0000313" key="9">
    <source>
        <dbReference type="Proteomes" id="UP000001038"/>
    </source>
</evidence>
<dbReference type="InterPro" id="IPR013083">
    <property type="entry name" value="Znf_RING/FYVE/PHD"/>
</dbReference>
<dbReference type="Bgee" id="ENSORLG00000001464">
    <property type="expression patterns" value="Expressed in embryo and 13 other cell types or tissues"/>
</dbReference>
<dbReference type="STRING" id="8090.ENSORLP00000001812"/>
<evidence type="ECO:0000313" key="8">
    <source>
        <dbReference type="Ensembl" id="ENSORLP00000001812.2"/>
    </source>
</evidence>
<dbReference type="GO" id="GO:0061665">
    <property type="term" value="F:SUMO ligase activity"/>
    <property type="evidence" value="ECO:0000318"/>
    <property type="project" value="GO_Central"/>
</dbReference>
<feature type="region of interest" description="Disordered" evidence="5">
    <location>
        <begin position="842"/>
        <end position="891"/>
    </location>
</feature>
<evidence type="ECO:0000256" key="2">
    <source>
        <dbReference type="ARBA" id="ARBA00022771"/>
    </source>
</evidence>
<dbReference type="GO" id="GO:0000785">
    <property type="term" value="C:chromatin"/>
    <property type="evidence" value="ECO:0000318"/>
    <property type="project" value="GO_Central"/>
</dbReference>
<sequence length="916" mass="98613">MEGSRLHLLLLRHLIGQFLISGCSPPHINHPIVSLCRADGSFINEPVSWQPGTNQHAGSLSVVTTVWGVTNPTQSQVTTDFVLIRFPSMKVKENTVQLFRMWSLLVIIANCFHDNQAKLSMFSCSHLTRRPTHAGSLGSPRPCRPSPHSYSGNGGGAGLGVRPASDFTQAAAAAVAAAAATATATATATVAAIQEKQNQELTSSFLVSPFPPQMGGASSYSTQFLSHSGPRGPPGMNPGGMVPSRHGQPPPSGGLYQSHPAQTQRMPLYGGYTGGQQGLKRPFPSEGFPGPQYGSGGMSGYPGQPLQYPTAPQQRCAPSPSYPSSRMPHMGQYSSGSHNPGQFPPSAGQPNPPPQYYKSEPFNGQGGLPPGGVGGYNPARGGVMPGYPSSPMGGNPTPPMTPGSSIPPYLSPGQDTKPPYLPPDSKPNISAQPPPTGNPSDDLRLTFPVRDGVVLEPFRLEHNLAVSNHAFQLRDPVYKTLMMRPDLELQFKCYHHEDRQMNTNWPASVQVSVNATPLSIERGDNKTSHKPLYLKQVCQPGRNTVQITVTACCCSHLFVLQLVHRPSVRSVLQGLMKKRLLPAEHCITKIKRNFSSGTIPGTPGLNGEDGVEQTAIKVSLKCPITFRRIQLPARGHDCRHIQCFDLESYLQLNCERGTWRCPVCNDSDYEEITIDPVCGWRPVPVKPDLHIKEEPDGPVLKRCRTVSPSHMVLPNVMEMIAALGPAASPYHGLTAGGRNTPDYRSQGFSSQSGFTDFPNTPGTPTLGEYSSSGPPPPLPYQPDQVRLVFKHDSGLRISEEEKSQFHEERRGFLCPERLPLCAQTPHSGRMEAVLLQHPTGVHGNQGHGDAGSPLPQRTANTQNPRLQGEGSFGLGAPGGEGAEHALDTEGHLLSYLGPPDLPNNSSDDLLALFETN</sequence>
<dbReference type="Proteomes" id="UP000001038">
    <property type="component" value="Chromosome 12"/>
</dbReference>
<reference evidence="8" key="3">
    <citation type="submission" date="2025-09" db="UniProtKB">
        <authorList>
            <consortium name="Ensembl"/>
        </authorList>
    </citation>
    <scope>IDENTIFICATION</scope>
    <source>
        <strain evidence="8">Hd-rR</strain>
    </source>
</reference>
<dbReference type="AlphaFoldDB" id="H2L7J7"/>
<reference evidence="8" key="2">
    <citation type="submission" date="2025-08" db="UniProtKB">
        <authorList>
            <consortium name="Ensembl"/>
        </authorList>
    </citation>
    <scope>IDENTIFICATION</scope>
    <source>
        <strain evidence="8">Hd-rR</strain>
    </source>
</reference>
<proteinExistence type="predicted"/>
<gene>
    <name evidence="8" type="primary">zmiz2</name>
</gene>
<keyword evidence="6" id="KW-0732">Signal</keyword>
<evidence type="ECO:0000256" key="6">
    <source>
        <dbReference type="SAM" id="SignalP"/>
    </source>
</evidence>
<feature type="compositionally biased region" description="Polar residues" evidence="5">
    <location>
        <begin position="216"/>
        <end position="226"/>
    </location>
</feature>
<feature type="compositionally biased region" description="Gly residues" evidence="5">
    <location>
        <begin position="870"/>
        <end position="880"/>
    </location>
</feature>
<keyword evidence="9" id="KW-1185">Reference proteome</keyword>
<dbReference type="PANTHER" id="PTHR10782:SF38">
    <property type="entry name" value="ZINC FINGER MIZ DOMAIN-CONTAINING PROTEIN 2"/>
    <property type="match status" value="1"/>
</dbReference>
<dbReference type="Pfam" id="PF25527">
    <property type="entry name" value="GBD-like_ZMIZ1_ZMIZ2"/>
    <property type="match status" value="1"/>
</dbReference>
<feature type="compositionally biased region" description="Gly residues" evidence="5">
    <location>
        <begin position="364"/>
        <end position="375"/>
    </location>
</feature>
<dbReference type="GO" id="GO:0003713">
    <property type="term" value="F:transcription coactivator activity"/>
    <property type="evidence" value="ECO:0000318"/>
    <property type="project" value="GO_Central"/>
</dbReference>
<dbReference type="GO" id="GO:0008270">
    <property type="term" value="F:zinc ion binding"/>
    <property type="evidence" value="ECO:0007669"/>
    <property type="project" value="UniProtKB-KW"/>
</dbReference>
<accession>H2L7J7</accession>
<organism evidence="8 9">
    <name type="scientific">Oryzias latipes</name>
    <name type="common">Japanese rice fish</name>
    <name type="synonym">Japanese killifish</name>
    <dbReference type="NCBI Taxonomy" id="8090"/>
    <lineage>
        <taxon>Eukaryota</taxon>
        <taxon>Metazoa</taxon>
        <taxon>Chordata</taxon>
        <taxon>Craniata</taxon>
        <taxon>Vertebrata</taxon>
        <taxon>Euteleostomi</taxon>
        <taxon>Actinopterygii</taxon>
        <taxon>Neopterygii</taxon>
        <taxon>Teleostei</taxon>
        <taxon>Neoteleostei</taxon>
        <taxon>Acanthomorphata</taxon>
        <taxon>Ovalentaria</taxon>
        <taxon>Atherinomorphae</taxon>
        <taxon>Beloniformes</taxon>
        <taxon>Adrianichthyidae</taxon>
        <taxon>Oryziinae</taxon>
        <taxon>Oryzias</taxon>
    </lineage>
</organism>
<dbReference type="GO" id="GO:0007498">
    <property type="term" value="P:mesoderm development"/>
    <property type="evidence" value="ECO:0007669"/>
    <property type="project" value="Ensembl"/>
</dbReference>
<name>H2L7J7_ORYLA</name>
<feature type="signal peptide" evidence="6">
    <location>
        <begin position="1"/>
        <end position="22"/>
    </location>
</feature>
<keyword evidence="1" id="KW-0479">Metal-binding</keyword>
<protein>
    <submittedName>
        <fullName evidence="8">Zinc finger, MIZ-type containing 2</fullName>
    </submittedName>
</protein>
<dbReference type="InterPro" id="IPR004181">
    <property type="entry name" value="Znf_MIZ"/>
</dbReference>